<accession>A0A8J8NI59</accession>
<dbReference type="OrthoDB" id="293546at2759"/>
<keyword evidence="2" id="KW-1133">Transmembrane helix</keyword>
<keyword evidence="2" id="KW-0812">Transmembrane</keyword>
<proteinExistence type="predicted"/>
<feature type="transmembrane region" description="Helical" evidence="2">
    <location>
        <begin position="239"/>
        <end position="265"/>
    </location>
</feature>
<evidence type="ECO:0000256" key="1">
    <source>
        <dbReference type="SAM" id="MobiDB-lite"/>
    </source>
</evidence>
<organism evidence="3 4">
    <name type="scientific">Halteria grandinella</name>
    <dbReference type="NCBI Taxonomy" id="5974"/>
    <lineage>
        <taxon>Eukaryota</taxon>
        <taxon>Sar</taxon>
        <taxon>Alveolata</taxon>
        <taxon>Ciliophora</taxon>
        <taxon>Intramacronucleata</taxon>
        <taxon>Spirotrichea</taxon>
        <taxon>Stichotrichia</taxon>
        <taxon>Sporadotrichida</taxon>
        <taxon>Halteriidae</taxon>
        <taxon>Halteria</taxon>
    </lineage>
</organism>
<sequence length="345" mass="38441">MKNLDKPGPRNASNSLDISFNLRACLIGEAMLSNGKCALCEQGTYLLQASDEPGFCRKCPSLEAECFGGSAIFPKSGYWRSSNESDNFIKCLNPIACLGGSNSNASQCQEGYQGILFSDCALGYSKSLASFKCSNCPSRASNIIILIVVIIGVALFLTLLIVSNLNSALKDKNYLAVFLRVLLNHLQVLTLSGSFDLNWPSMLLSFYRNIQPFGETSSQILSLDCFLNSYSKDNLQRVFLIRVMILAGLPIIAIGVSYAVWNIIIKIKLKSTGKMEILQNSDRNSGIENQKKQDYEIYSSCQTPWQKFDPNVEYVKVEMIQKQDRVSNESYVQSNTFSKYKSERE</sequence>
<protein>
    <submittedName>
        <fullName evidence="3">Uncharacterized protein</fullName>
    </submittedName>
</protein>
<gene>
    <name evidence="3" type="ORF">FGO68_gene13540</name>
</gene>
<feature type="compositionally biased region" description="Polar residues" evidence="1">
    <location>
        <begin position="328"/>
        <end position="339"/>
    </location>
</feature>
<evidence type="ECO:0000313" key="3">
    <source>
        <dbReference type="EMBL" id="TNV74981.1"/>
    </source>
</evidence>
<keyword evidence="2" id="KW-0472">Membrane</keyword>
<dbReference type="PANTHER" id="PTHR11319:SF35">
    <property type="entry name" value="OUTER MEMBRANE PROTEIN PMPC-RELATED"/>
    <property type="match status" value="1"/>
</dbReference>
<dbReference type="PANTHER" id="PTHR11319">
    <property type="entry name" value="G PROTEIN-COUPLED RECEPTOR-RELATED"/>
    <property type="match status" value="1"/>
</dbReference>
<reference evidence="3" key="1">
    <citation type="submission" date="2019-06" db="EMBL/GenBank/DDBJ databases">
        <authorList>
            <person name="Zheng W."/>
        </authorList>
    </citation>
    <scope>NUCLEOTIDE SEQUENCE</scope>
    <source>
        <strain evidence="3">QDHG01</strain>
    </source>
</reference>
<feature type="region of interest" description="Disordered" evidence="1">
    <location>
        <begin position="324"/>
        <end position="345"/>
    </location>
</feature>
<dbReference type="Proteomes" id="UP000785679">
    <property type="component" value="Unassembled WGS sequence"/>
</dbReference>
<keyword evidence="4" id="KW-1185">Reference proteome</keyword>
<name>A0A8J8NI59_HALGN</name>
<dbReference type="EMBL" id="RRYP01016535">
    <property type="protein sequence ID" value="TNV74981.1"/>
    <property type="molecule type" value="Genomic_DNA"/>
</dbReference>
<evidence type="ECO:0000313" key="4">
    <source>
        <dbReference type="Proteomes" id="UP000785679"/>
    </source>
</evidence>
<dbReference type="AlphaFoldDB" id="A0A8J8NI59"/>
<feature type="transmembrane region" description="Helical" evidence="2">
    <location>
        <begin position="143"/>
        <end position="162"/>
    </location>
</feature>
<comment type="caution">
    <text evidence="3">The sequence shown here is derived from an EMBL/GenBank/DDBJ whole genome shotgun (WGS) entry which is preliminary data.</text>
</comment>
<evidence type="ECO:0000256" key="2">
    <source>
        <dbReference type="SAM" id="Phobius"/>
    </source>
</evidence>